<name>A0A3M7RN48_BRAPC</name>
<dbReference type="EMBL" id="REGN01003055">
    <property type="protein sequence ID" value="RNA24728.1"/>
    <property type="molecule type" value="Genomic_DNA"/>
</dbReference>
<accession>A0A3M7RN48</accession>
<dbReference type="AlphaFoldDB" id="A0A3M7RN48"/>
<comment type="caution">
    <text evidence="1">The sequence shown here is derived from an EMBL/GenBank/DDBJ whole genome shotgun (WGS) entry which is preliminary data.</text>
</comment>
<evidence type="ECO:0000313" key="1">
    <source>
        <dbReference type="EMBL" id="RNA24728.1"/>
    </source>
</evidence>
<reference evidence="1 2" key="1">
    <citation type="journal article" date="2018" name="Sci. Rep.">
        <title>Genomic signatures of local adaptation to the degree of environmental predictability in rotifers.</title>
        <authorList>
            <person name="Franch-Gras L."/>
            <person name="Hahn C."/>
            <person name="Garcia-Roger E.M."/>
            <person name="Carmona M.J."/>
            <person name="Serra M."/>
            <person name="Gomez A."/>
        </authorList>
    </citation>
    <scope>NUCLEOTIDE SEQUENCE [LARGE SCALE GENOMIC DNA]</scope>
    <source>
        <strain evidence="1">HYR1</strain>
    </source>
</reference>
<gene>
    <name evidence="1" type="ORF">BpHYR1_026642</name>
</gene>
<dbReference type="Proteomes" id="UP000276133">
    <property type="component" value="Unassembled WGS sequence"/>
</dbReference>
<sequence>MCTEGGDDALVKSLMSEIGVAESRVIKTKRIRGQITCTANAQNMMNERVLVVFDLDLYKIFLKQIEEAPSLLEDWPSVQGQSTDTLKKMHKYVMALVNIVKAQKEQIKEMATEIAQLEKSKKEATAPAPLDWSKIMAGEVHKDKNAVAMMATMANEMKKPSEQITP</sequence>
<proteinExistence type="predicted"/>
<evidence type="ECO:0000313" key="2">
    <source>
        <dbReference type="Proteomes" id="UP000276133"/>
    </source>
</evidence>
<keyword evidence="2" id="KW-1185">Reference proteome</keyword>
<protein>
    <submittedName>
        <fullName evidence="1">Uncharacterized protein</fullName>
    </submittedName>
</protein>
<organism evidence="1 2">
    <name type="scientific">Brachionus plicatilis</name>
    <name type="common">Marine rotifer</name>
    <name type="synonym">Brachionus muelleri</name>
    <dbReference type="NCBI Taxonomy" id="10195"/>
    <lineage>
        <taxon>Eukaryota</taxon>
        <taxon>Metazoa</taxon>
        <taxon>Spiralia</taxon>
        <taxon>Gnathifera</taxon>
        <taxon>Rotifera</taxon>
        <taxon>Eurotatoria</taxon>
        <taxon>Monogononta</taxon>
        <taxon>Pseudotrocha</taxon>
        <taxon>Ploima</taxon>
        <taxon>Brachionidae</taxon>
        <taxon>Brachionus</taxon>
    </lineage>
</organism>